<dbReference type="AlphaFoldDB" id="A0A6B2LY54"/>
<dbReference type="InterPro" id="IPR046336">
    <property type="entry name" value="Lon_prtase_N_sf"/>
</dbReference>
<comment type="caution">
    <text evidence="2">The sequence shown here is derived from an EMBL/GenBank/DDBJ whole genome shotgun (WGS) entry which is preliminary data.</text>
</comment>
<evidence type="ECO:0000313" key="2">
    <source>
        <dbReference type="EMBL" id="NDV61273.1"/>
    </source>
</evidence>
<protein>
    <submittedName>
        <fullName evidence="2">LON peptidase substrate-binding domain-containing protein</fullName>
    </submittedName>
</protein>
<reference evidence="2 3" key="1">
    <citation type="submission" date="2020-02" db="EMBL/GenBank/DDBJ databases">
        <title>Albibacoteraceae fam. nov., the first described family within the subdivision 4 Verrucomicrobia.</title>
        <authorList>
            <person name="Xi F."/>
        </authorList>
    </citation>
    <scope>NUCLEOTIDE SEQUENCE [LARGE SCALE GENOMIC DNA]</scope>
    <source>
        <strain evidence="2 3">CK1056</strain>
    </source>
</reference>
<evidence type="ECO:0000313" key="3">
    <source>
        <dbReference type="Proteomes" id="UP000478417"/>
    </source>
</evidence>
<dbReference type="PANTHER" id="PTHR46732:SF8">
    <property type="entry name" value="ATP-DEPENDENT PROTEASE LA (LON) DOMAIN PROTEIN"/>
    <property type="match status" value="1"/>
</dbReference>
<dbReference type="PANTHER" id="PTHR46732">
    <property type="entry name" value="ATP-DEPENDENT PROTEASE LA (LON) DOMAIN PROTEIN"/>
    <property type="match status" value="1"/>
</dbReference>
<name>A0A6B2LY54_9BACT</name>
<dbReference type="Gene3D" id="2.30.130.40">
    <property type="entry name" value="LON domain-like"/>
    <property type="match status" value="1"/>
</dbReference>
<dbReference type="InterPro" id="IPR003111">
    <property type="entry name" value="Lon_prtase_N"/>
</dbReference>
<accession>A0A6B2LY54</accession>
<dbReference type="InterPro" id="IPR015947">
    <property type="entry name" value="PUA-like_sf"/>
</dbReference>
<dbReference type="Proteomes" id="UP000478417">
    <property type="component" value="Unassembled WGS sequence"/>
</dbReference>
<organism evidence="2 3">
    <name type="scientific">Oceanipulchritudo coccoides</name>
    <dbReference type="NCBI Taxonomy" id="2706888"/>
    <lineage>
        <taxon>Bacteria</taxon>
        <taxon>Pseudomonadati</taxon>
        <taxon>Verrucomicrobiota</taxon>
        <taxon>Opitutia</taxon>
        <taxon>Puniceicoccales</taxon>
        <taxon>Oceanipulchritudinaceae</taxon>
        <taxon>Oceanipulchritudo</taxon>
    </lineage>
</organism>
<keyword evidence="3" id="KW-1185">Reference proteome</keyword>
<gene>
    <name evidence="2" type="ORF">G0Q06_02280</name>
</gene>
<dbReference type="SUPFAM" id="SSF88697">
    <property type="entry name" value="PUA domain-like"/>
    <property type="match status" value="1"/>
</dbReference>
<evidence type="ECO:0000259" key="1">
    <source>
        <dbReference type="PROSITE" id="PS51787"/>
    </source>
</evidence>
<dbReference type="SMART" id="SM00464">
    <property type="entry name" value="LON"/>
    <property type="match status" value="1"/>
</dbReference>
<dbReference type="EMBL" id="JAAGNX010000001">
    <property type="protein sequence ID" value="NDV61273.1"/>
    <property type="molecule type" value="Genomic_DNA"/>
</dbReference>
<dbReference type="PROSITE" id="PS51787">
    <property type="entry name" value="LON_N"/>
    <property type="match status" value="1"/>
</dbReference>
<dbReference type="RefSeq" id="WP_163962057.1">
    <property type="nucleotide sequence ID" value="NZ_JAAGNX010000001.1"/>
</dbReference>
<dbReference type="Gene3D" id="1.20.58.1480">
    <property type="match status" value="1"/>
</dbReference>
<sequence>MELSEDIDIPEIIPVMTLRDTVLFPHAVMPLFIFEQRYREMIADILKSHRLFAIFNEDTDSETEGQEEPPAKMGTVGVVRAAHQNPDGTSNLALQGIIRVRLLEVVQESPYRLVRIETCPCEESDEDNDSYSINRNQILSHLEKQPELTRGLPEEYVQFLQSLEQTGPFIDVAIHSICHDPAIKQRLLETLSLGHRYEIFEQFLIKEEARLDLFDKLQGSTRDDEIELN</sequence>
<proteinExistence type="predicted"/>
<feature type="domain" description="Lon N-terminal" evidence="1">
    <location>
        <begin position="13"/>
        <end position="208"/>
    </location>
</feature>
<dbReference type="Pfam" id="PF02190">
    <property type="entry name" value="LON_substr_bdg"/>
    <property type="match status" value="1"/>
</dbReference>